<sequence>MNTQTSPGPCAVRVVLPPHLRTLAQVGREVEVHVQGPPTQRTVLDALEARYPMLRGTIRDHTTLRRRAFIRFYACEQDLSHEPPDAPLPTEVATGTEPLLVVGAMAGG</sequence>
<accession>A0A840P5E2</accession>
<name>A0A840P5E2_9ACTN</name>
<evidence type="ECO:0008006" key="3">
    <source>
        <dbReference type="Google" id="ProtNLM"/>
    </source>
</evidence>
<evidence type="ECO:0000313" key="2">
    <source>
        <dbReference type="Proteomes" id="UP000578449"/>
    </source>
</evidence>
<dbReference type="InterPro" id="IPR012675">
    <property type="entry name" value="Beta-grasp_dom_sf"/>
</dbReference>
<dbReference type="Gene3D" id="3.10.20.30">
    <property type="match status" value="1"/>
</dbReference>
<dbReference type="RefSeq" id="WP_185051446.1">
    <property type="nucleotide sequence ID" value="NZ_BAABIX010000007.1"/>
</dbReference>
<comment type="caution">
    <text evidence="1">The sequence shown here is derived from an EMBL/GenBank/DDBJ whole genome shotgun (WGS) entry which is preliminary data.</text>
</comment>
<protein>
    <recommendedName>
        <fullName evidence="3">MoaD/ThiS family protein</fullName>
    </recommendedName>
</protein>
<reference evidence="1 2" key="1">
    <citation type="submission" date="2020-08" db="EMBL/GenBank/DDBJ databases">
        <title>Genomic Encyclopedia of Type Strains, Phase IV (KMG-IV): sequencing the most valuable type-strain genomes for metagenomic binning, comparative biology and taxonomic classification.</title>
        <authorList>
            <person name="Goeker M."/>
        </authorList>
    </citation>
    <scope>NUCLEOTIDE SEQUENCE [LARGE SCALE GENOMIC DNA]</scope>
    <source>
        <strain evidence="1 2">DSM 45615</strain>
    </source>
</reference>
<proteinExistence type="predicted"/>
<organism evidence="1 2">
    <name type="scientific">Thermocatellispora tengchongensis</name>
    <dbReference type="NCBI Taxonomy" id="1073253"/>
    <lineage>
        <taxon>Bacteria</taxon>
        <taxon>Bacillati</taxon>
        <taxon>Actinomycetota</taxon>
        <taxon>Actinomycetes</taxon>
        <taxon>Streptosporangiales</taxon>
        <taxon>Streptosporangiaceae</taxon>
        <taxon>Thermocatellispora</taxon>
    </lineage>
</organism>
<dbReference type="CDD" id="cd17040">
    <property type="entry name" value="Ubl_MoaD_like"/>
    <property type="match status" value="1"/>
</dbReference>
<dbReference type="EMBL" id="JACHGN010000008">
    <property type="protein sequence ID" value="MBB5134562.1"/>
    <property type="molecule type" value="Genomic_DNA"/>
</dbReference>
<evidence type="ECO:0000313" key="1">
    <source>
        <dbReference type="EMBL" id="MBB5134562.1"/>
    </source>
</evidence>
<keyword evidence="2" id="KW-1185">Reference proteome</keyword>
<dbReference type="Proteomes" id="UP000578449">
    <property type="component" value="Unassembled WGS sequence"/>
</dbReference>
<gene>
    <name evidence="1" type="ORF">HNP84_004294</name>
</gene>
<dbReference type="AlphaFoldDB" id="A0A840P5E2"/>